<dbReference type="Gene3D" id="3.40.525.10">
    <property type="entry name" value="CRAL-TRIO lipid binding domain"/>
    <property type="match status" value="1"/>
</dbReference>
<dbReference type="EMBL" id="CAJNNW010036628">
    <property type="protein sequence ID" value="CAE8736148.1"/>
    <property type="molecule type" value="Genomic_DNA"/>
</dbReference>
<dbReference type="InterPro" id="IPR051026">
    <property type="entry name" value="PI/PC_transfer"/>
</dbReference>
<protein>
    <recommendedName>
        <fullName evidence="2">CRAL-TRIO domain-containing protein</fullName>
    </recommendedName>
</protein>
<dbReference type="PANTHER" id="PTHR45657:SF1">
    <property type="entry name" value="CRAL-TRIO DOMAIN-CONTAINING PROTEIN YKL091C-RELATED"/>
    <property type="match status" value="1"/>
</dbReference>
<dbReference type="InterPro" id="IPR036865">
    <property type="entry name" value="CRAL-TRIO_dom_sf"/>
</dbReference>
<dbReference type="Pfam" id="PF00650">
    <property type="entry name" value="CRAL_TRIO"/>
    <property type="match status" value="1"/>
</dbReference>
<reference evidence="3" key="1">
    <citation type="submission" date="2021-02" db="EMBL/GenBank/DDBJ databases">
        <authorList>
            <person name="Dougan E. K."/>
            <person name="Rhodes N."/>
            <person name="Thang M."/>
            <person name="Chan C."/>
        </authorList>
    </citation>
    <scope>NUCLEOTIDE SEQUENCE</scope>
</reference>
<dbReference type="InterPro" id="IPR001251">
    <property type="entry name" value="CRAL-TRIO_dom"/>
</dbReference>
<gene>
    <name evidence="3" type="ORF">PGLA2088_LOCUS48190</name>
</gene>
<dbReference type="PANTHER" id="PTHR45657">
    <property type="entry name" value="CRAL-TRIO DOMAIN-CONTAINING PROTEIN YKL091C-RELATED"/>
    <property type="match status" value="1"/>
</dbReference>
<dbReference type="SMART" id="SM00516">
    <property type="entry name" value="SEC14"/>
    <property type="match status" value="1"/>
</dbReference>
<evidence type="ECO:0000313" key="4">
    <source>
        <dbReference type="Proteomes" id="UP000626109"/>
    </source>
</evidence>
<evidence type="ECO:0000259" key="2">
    <source>
        <dbReference type="PROSITE" id="PS50191"/>
    </source>
</evidence>
<evidence type="ECO:0000313" key="3">
    <source>
        <dbReference type="EMBL" id="CAE8736148.1"/>
    </source>
</evidence>
<dbReference type="AlphaFoldDB" id="A0A813LYR4"/>
<feature type="domain" description="CRAL-TRIO" evidence="2">
    <location>
        <begin position="98"/>
        <end position="274"/>
    </location>
</feature>
<dbReference type="Proteomes" id="UP000626109">
    <property type="component" value="Unassembled WGS sequence"/>
</dbReference>
<comment type="caution">
    <text evidence="3">The sequence shown here is derived from an EMBL/GenBank/DDBJ whole genome shotgun (WGS) entry which is preliminary data.</text>
</comment>
<sequence>MTGPLLGAVEHDLPSRQESQIIDEILRGVDCPAELDIDVAGPLRVLRFLRGRLGNKAEAAELFQAMLRWRLQECRFRVEDLRSNVIGLSLEDFQRRFAAKPERQYLPSAFLGRSRQGGIVALYKAGMWDIEGLNQQFDENAMLRHEVEKMEWVFWYFQECCKREDRVPYLVVLLDLEGASSKLLQGETRNAVMDMAKSLGAFYLDAVEVTIVINAPWVFRAARAMMAPLLTERQKAKVRMLGSLEDSANLAALHATIAPELLPVALGGSAAPDVFGDQARKLSPVQHPPRPAPRSTGRSVTQVDSSMFAMDFWSCCMGRDVGPTPSSPQRYSFEEPHEAVPAQRSVRERAVVVKASKGNYFSVYDFVAVCLVIVALAAKMGVFSSVPG</sequence>
<evidence type="ECO:0000256" key="1">
    <source>
        <dbReference type="SAM" id="MobiDB-lite"/>
    </source>
</evidence>
<name>A0A813LYR4_POLGL</name>
<accession>A0A813LYR4</accession>
<proteinExistence type="predicted"/>
<feature type="region of interest" description="Disordered" evidence="1">
    <location>
        <begin position="281"/>
        <end position="300"/>
    </location>
</feature>
<dbReference type="SUPFAM" id="SSF52087">
    <property type="entry name" value="CRAL/TRIO domain"/>
    <property type="match status" value="1"/>
</dbReference>
<dbReference type="CDD" id="cd00170">
    <property type="entry name" value="SEC14"/>
    <property type="match status" value="1"/>
</dbReference>
<organism evidence="3 4">
    <name type="scientific">Polarella glacialis</name>
    <name type="common">Dinoflagellate</name>
    <dbReference type="NCBI Taxonomy" id="89957"/>
    <lineage>
        <taxon>Eukaryota</taxon>
        <taxon>Sar</taxon>
        <taxon>Alveolata</taxon>
        <taxon>Dinophyceae</taxon>
        <taxon>Suessiales</taxon>
        <taxon>Suessiaceae</taxon>
        <taxon>Polarella</taxon>
    </lineage>
</organism>
<dbReference type="PROSITE" id="PS50191">
    <property type="entry name" value="CRAL_TRIO"/>
    <property type="match status" value="1"/>
</dbReference>